<reference evidence="11" key="1">
    <citation type="submission" date="2023-01" db="EMBL/GenBank/DDBJ databases">
        <title>Metagenome sequencing of chrysophaentin producing Chrysophaeum taylorii.</title>
        <authorList>
            <person name="Davison J."/>
            <person name="Bewley C."/>
        </authorList>
    </citation>
    <scope>NUCLEOTIDE SEQUENCE</scope>
    <source>
        <strain evidence="11">NIES-1699</strain>
    </source>
</reference>
<dbReference type="SUPFAM" id="SSF52540">
    <property type="entry name" value="P-loop containing nucleoside triphosphate hydrolases"/>
    <property type="match status" value="2"/>
</dbReference>
<feature type="transmembrane region" description="Helical" evidence="9">
    <location>
        <begin position="1260"/>
        <end position="1286"/>
    </location>
</feature>
<feature type="transmembrane region" description="Helical" evidence="9">
    <location>
        <begin position="599"/>
        <end position="624"/>
    </location>
</feature>
<feature type="transmembrane region" description="Helical" evidence="9">
    <location>
        <begin position="664"/>
        <end position="682"/>
    </location>
</feature>
<dbReference type="PROSITE" id="PS00211">
    <property type="entry name" value="ABC_TRANSPORTER_1"/>
    <property type="match status" value="1"/>
</dbReference>
<name>A0AAD7U910_9STRA</name>
<feature type="domain" description="ABC transporter" evidence="10">
    <location>
        <begin position="138"/>
        <end position="429"/>
    </location>
</feature>
<dbReference type="InterPro" id="IPR003593">
    <property type="entry name" value="AAA+_ATPase"/>
</dbReference>
<dbReference type="GO" id="GO:0016887">
    <property type="term" value="F:ATP hydrolysis activity"/>
    <property type="evidence" value="ECO:0007669"/>
    <property type="project" value="InterPro"/>
</dbReference>
<keyword evidence="12" id="KW-1185">Reference proteome</keyword>
<feature type="transmembrane region" description="Helical" evidence="9">
    <location>
        <begin position="752"/>
        <end position="775"/>
    </location>
</feature>
<dbReference type="InterPro" id="IPR043926">
    <property type="entry name" value="ABCG_dom"/>
</dbReference>
<accession>A0AAD7U910</accession>
<proteinExistence type="inferred from homology"/>
<evidence type="ECO:0000256" key="5">
    <source>
        <dbReference type="ARBA" id="ARBA00022741"/>
    </source>
</evidence>
<dbReference type="InterPro" id="IPR017871">
    <property type="entry name" value="ABC_transporter-like_CS"/>
</dbReference>
<feature type="domain" description="ABC transporter" evidence="10">
    <location>
        <begin position="841"/>
        <end position="1093"/>
    </location>
</feature>
<evidence type="ECO:0000256" key="7">
    <source>
        <dbReference type="ARBA" id="ARBA00022989"/>
    </source>
</evidence>
<evidence type="ECO:0000256" key="4">
    <source>
        <dbReference type="ARBA" id="ARBA00022692"/>
    </source>
</evidence>
<evidence type="ECO:0000313" key="11">
    <source>
        <dbReference type="EMBL" id="KAJ8600512.1"/>
    </source>
</evidence>
<dbReference type="GO" id="GO:0005524">
    <property type="term" value="F:ATP binding"/>
    <property type="evidence" value="ECO:0007669"/>
    <property type="project" value="UniProtKB-KW"/>
</dbReference>
<comment type="similarity">
    <text evidence="2">Belongs to the ABC transporter superfamily. ABCG family. PDR (TC 3.A.1.205) subfamily.</text>
</comment>
<comment type="subcellular location">
    <subcellularLocation>
        <location evidence="1">Membrane</location>
        <topology evidence="1">Multi-pass membrane protein</topology>
    </subcellularLocation>
</comment>
<keyword evidence="4 9" id="KW-0812">Transmembrane</keyword>
<dbReference type="GO" id="GO:0140359">
    <property type="term" value="F:ABC-type transporter activity"/>
    <property type="evidence" value="ECO:0007669"/>
    <property type="project" value="InterPro"/>
</dbReference>
<feature type="transmembrane region" description="Helical" evidence="9">
    <location>
        <begin position="527"/>
        <end position="546"/>
    </location>
</feature>
<dbReference type="InterPro" id="IPR027417">
    <property type="entry name" value="P-loop_NTPase"/>
</dbReference>
<dbReference type="CDD" id="cd03232">
    <property type="entry name" value="ABCG_PDR_domain2"/>
    <property type="match status" value="1"/>
</dbReference>
<dbReference type="Proteomes" id="UP001230188">
    <property type="component" value="Unassembled WGS sequence"/>
</dbReference>
<feature type="transmembrane region" description="Helical" evidence="9">
    <location>
        <begin position="1298"/>
        <end position="1321"/>
    </location>
</feature>
<keyword evidence="7 9" id="KW-1133">Transmembrane helix</keyword>
<keyword evidence="5" id="KW-0547">Nucleotide-binding</keyword>
<evidence type="ECO:0000256" key="6">
    <source>
        <dbReference type="ARBA" id="ARBA00022840"/>
    </source>
</evidence>
<feature type="transmembrane region" description="Helical" evidence="9">
    <location>
        <begin position="1420"/>
        <end position="1441"/>
    </location>
</feature>
<keyword evidence="8 9" id="KW-0472">Membrane</keyword>
<evidence type="ECO:0000256" key="2">
    <source>
        <dbReference type="ARBA" id="ARBA00006012"/>
    </source>
</evidence>
<feature type="transmembrane region" description="Helical" evidence="9">
    <location>
        <begin position="558"/>
        <end position="579"/>
    </location>
</feature>
<dbReference type="InterPro" id="IPR003439">
    <property type="entry name" value="ABC_transporter-like_ATP-bd"/>
</dbReference>
<gene>
    <name evidence="11" type="ORF">CTAYLR_009206</name>
</gene>
<dbReference type="Pfam" id="PF00005">
    <property type="entry name" value="ABC_tran"/>
    <property type="match status" value="2"/>
</dbReference>
<dbReference type="Gene3D" id="3.40.50.300">
    <property type="entry name" value="P-loop containing nucleotide triphosphate hydrolases"/>
    <property type="match status" value="2"/>
</dbReference>
<dbReference type="Pfam" id="PF01061">
    <property type="entry name" value="ABC2_membrane"/>
    <property type="match status" value="2"/>
</dbReference>
<dbReference type="PANTHER" id="PTHR19241">
    <property type="entry name" value="ATP-BINDING CASSETTE TRANSPORTER"/>
    <property type="match status" value="1"/>
</dbReference>
<dbReference type="SMART" id="SM00382">
    <property type="entry name" value="AAA"/>
    <property type="match status" value="2"/>
</dbReference>
<dbReference type="EMBL" id="JAQMWT010000504">
    <property type="protein sequence ID" value="KAJ8600512.1"/>
    <property type="molecule type" value="Genomic_DNA"/>
</dbReference>
<feature type="transmembrane region" description="Helical" evidence="9">
    <location>
        <begin position="1217"/>
        <end position="1239"/>
    </location>
</feature>
<evidence type="ECO:0000259" key="10">
    <source>
        <dbReference type="PROSITE" id="PS50893"/>
    </source>
</evidence>
<dbReference type="Pfam" id="PF19055">
    <property type="entry name" value="ABC2_membrane_7"/>
    <property type="match status" value="2"/>
</dbReference>
<organism evidence="11 12">
    <name type="scientific">Chrysophaeum taylorii</name>
    <dbReference type="NCBI Taxonomy" id="2483200"/>
    <lineage>
        <taxon>Eukaryota</taxon>
        <taxon>Sar</taxon>
        <taxon>Stramenopiles</taxon>
        <taxon>Ochrophyta</taxon>
        <taxon>Pelagophyceae</taxon>
        <taxon>Pelagomonadales</taxon>
        <taxon>Pelagomonadaceae</taxon>
        <taxon>Chrysophaeum</taxon>
    </lineage>
</organism>
<comment type="caution">
    <text evidence="11">The sequence shown here is derived from an EMBL/GenBank/DDBJ whole genome shotgun (WGS) entry which is preliminary data.</text>
</comment>
<evidence type="ECO:0000256" key="9">
    <source>
        <dbReference type="SAM" id="Phobius"/>
    </source>
</evidence>
<evidence type="ECO:0000256" key="8">
    <source>
        <dbReference type="ARBA" id="ARBA00023136"/>
    </source>
</evidence>
<dbReference type="InterPro" id="IPR013525">
    <property type="entry name" value="ABC2_TM"/>
</dbReference>
<keyword evidence="6" id="KW-0067">ATP-binding</keyword>
<evidence type="ECO:0000313" key="12">
    <source>
        <dbReference type="Proteomes" id="UP001230188"/>
    </source>
</evidence>
<sequence length="1446" mass="159634">MSEAGEETKALAPSDDDIAMLRRYVVVLERELASSGVAGGQLENLRRMAREGVIAMPGGAAAATKRAGMLGTKESATVAKLLGLKADTKELTVRQFEAIHQYYSHLKVEIRYKELRYTAKVDANKPRIETIGNATPCGKLVRAMKKKAPKMVEVDILSKLQGVLQPGTTTLVVGPPGCGKSSFLKAISGRLTPAMRGGAMLTGSLTYNGVPIYDEKKAHNGVFVASKVAAFIGQIDDHAPSLSVADTFRFARAMLGARKSIQASVTATSPMQEGVELGTVNASPPKAARTTPGDDDAARELQVANTLEVLGLAHVAKTIVGNAQLRGVSGGQRRRVTVGEMLFGRARVLCGDEISTGLDSKTTFEIVQALAMLTKAIKTTTVIALLQPPPEVFRTFDDVILLDSGRLAYHGPTNQILEYFATAGFKAPDRKDVADFLVEVTTAEGQNYATTDDARHCRNADDFTALFEASSHADHLREKMERDDAEASSSFEWSEFYAKEFTEPLQYYVYWNIWRRYREILGAPSLIQARILQAAAVGIVVGTLYYDLGYHEYESKFGLIFTIAVYLALGSLSSIPNLLERRNVFYKHRDAGFFPTFAYITASLLLEIPVLALEVSIFGTLTYWLPGLASSAFPLFLPLCFLVSFTCTCFFTMVASLFPAEAAVPTAGMAVTFFIFFSGFIVRRPKMPKPWRPVYWANPFAYAMRSLCVNEFRADRYDKYAYQIDKLGDLDPGHTDGIFFLKAYNFQYERSWISVGLLFMIGYATTCIIIQSIALTALRLDVSSNALEVDKDKDLLAVGVDGEVYERGTIAAKEEVAKQIRPSITASKAKNGFIDFEPVVFAFSDIHYTVDLPGTKNDRGEPEKLELLGGVWGFAKPTTMTALMGSSGAGKTTLLDCLAGRKTGGYIEGQITLNGHPKDQKTFTRVAGYVEQLDVHSPGATVYEAAEFSAMLRLPERVGPDQRKEFIANIITLLELDDLKGKLVGTISKGGLSFEQRKRLTMAVELAANPAIMFLDEPTSGLDSRAALVVIRAVRNVSATGRSVICTIHQPSYALFSTFDSLLLLKKGGRTVFFGELGDDCSNLISHLEKAAGALGYELPPLDPGMNPATWMLTICEQNQADFTAAYDTSDLGVANVEAVHAAQQPDDGSEPIAFESEYAVSDYAQFKIHCKRLARTYWRAPQYNIPRLMISVFIAGTCGSCYTYEVDDQSSAISRIGFFFMTSFNMGVIFCNTAIPVMADERAAFYRERASRMYKVSPYAGSFALVEFPYILFFSFIFVCVVYAIVDMNSGWDRFMWYWSFYYAYVTLLCFLGQFLVALLPNVETAQSIASTCFSMFATFGGFTINPDDIPDAWTFLYWIDPAHYVLEGQVVTQFHDDKSKIQVPGVGYLSLSRYLTSKDSHDSYWSGKYTYSHRIGDLITLCVMFGVLRFATLYCLMYVNYTTR</sequence>
<evidence type="ECO:0000256" key="1">
    <source>
        <dbReference type="ARBA" id="ARBA00004141"/>
    </source>
</evidence>
<evidence type="ECO:0000256" key="3">
    <source>
        <dbReference type="ARBA" id="ARBA00022448"/>
    </source>
</evidence>
<feature type="transmembrane region" description="Helical" evidence="9">
    <location>
        <begin position="636"/>
        <end position="658"/>
    </location>
</feature>
<dbReference type="InterPro" id="IPR034003">
    <property type="entry name" value="ABCG_PDR_2"/>
</dbReference>
<dbReference type="GO" id="GO:0016020">
    <property type="term" value="C:membrane"/>
    <property type="evidence" value="ECO:0007669"/>
    <property type="project" value="UniProtKB-SubCell"/>
</dbReference>
<keyword evidence="3" id="KW-0813">Transport</keyword>
<dbReference type="PROSITE" id="PS50893">
    <property type="entry name" value="ABC_TRANSPORTER_2"/>
    <property type="match status" value="2"/>
</dbReference>
<protein>
    <recommendedName>
        <fullName evidence="10">ABC transporter domain-containing protein</fullName>
    </recommendedName>
</protein>